<protein>
    <recommendedName>
        <fullName evidence="5">5-formyltetrahydrofolate cyclo-ligase</fullName>
        <ecNumber evidence="5">6.3.3.2</ecNumber>
    </recommendedName>
</protein>
<dbReference type="PANTHER" id="PTHR23407:SF1">
    <property type="entry name" value="5-FORMYLTETRAHYDROFOLATE CYCLO-LIGASE"/>
    <property type="match status" value="1"/>
</dbReference>
<accession>A0A2I6S9J8</accession>
<keyword evidence="5" id="KW-0460">Magnesium</keyword>
<dbReference type="NCBIfam" id="TIGR02727">
    <property type="entry name" value="MTHFS_bact"/>
    <property type="match status" value="1"/>
</dbReference>
<feature type="binding site" evidence="4">
    <location>
        <begin position="14"/>
        <end position="18"/>
    </location>
    <ligand>
        <name>ATP</name>
        <dbReference type="ChEBI" id="CHEBI:30616"/>
    </ligand>
</feature>
<dbReference type="RefSeq" id="WP_102247966.1">
    <property type="nucleotide sequence ID" value="NZ_CP025682.1"/>
</dbReference>
<dbReference type="KEGG" id="atw:C0099_13850"/>
<dbReference type="InterPro" id="IPR024185">
    <property type="entry name" value="FTHF_cligase-like_sf"/>
</dbReference>
<dbReference type="Pfam" id="PF01812">
    <property type="entry name" value="5-FTHF_cyc-lig"/>
    <property type="match status" value="1"/>
</dbReference>
<dbReference type="AlphaFoldDB" id="A0A2I6S9J8"/>
<dbReference type="GO" id="GO:0035999">
    <property type="term" value="P:tetrahydrofolate interconversion"/>
    <property type="evidence" value="ECO:0007669"/>
    <property type="project" value="TreeGrafter"/>
</dbReference>
<keyword evidence="5" id="KW-0479">Metal-binding</keyword>
<comment type="similarity">
    <text evidence="1 5">Belongs to the 5-formyltetrahydrofolate cyclo-ligase family.</text>
</comment>
<keyword evidence="7" id="KW-1185">Reference proteome</keyword>
<dbReference type="SUPFAM" id="SSF100950">
    <property type="entry name" value="NagB/RpiA/CoA transferase-like"/>
    <property type="match status" value="1"/>
</dbReference>
<organism evidence="6 7">
    <name type="scientific">Pseudazoarcus pumilus</name>
    <dbReference type="NCBI Taxonomy" id="2067960"/>
    <lineage>
        <taxon>Bacteria</taxon>
        <taxon>Pseudomonadati</taxon>
        <taxon>Pseudomonadota</taxon>
        <taxon>Betaproteobacteria</taxon>
        <taxon>Rhodocyclales</taxon>
        <taxon>Zoogloeaceae</taxon>
        <taxon>Pseudazoarcus</taxon>
    </lineage>
</organism>
<dbReference type="Gene3D" id="3.40.50.10420">
    <property type="entry name" value="NagB/RpiA/CoA transferase-like"/>
    <property type="match status" value="1"/>
</dbReference>
<gene>
    <name evidence="6" type="ORF">C0099_13850</name>
</gene>
<dbReference type="OrthoDB" id="9801938at2"/>
<dbReference type="GO" id="GO:0009396">
    <property type="term" value="P:folic acid-containing compound biosynthetic process"/>
    <property type="evidence" value="ECO:0007669"/>
    <property type="project" value="TreeGrafter"/>
</dbReference>
<dbReference type="EMBL" id="CP025682">
    <property type="protein sequence ID" value="AUN95921.1"/>
    <property type="molecule type" value="Genomic_DNA"/>
</dbReference>
<evidence type="ECO:0000256" key="3">
    <source>
        <dbReference type="ARBA" id="ARBA00022840"/>
    </source>
</evidence>
<sequence length="196" mass="21883">MKEPQSDNHIVARRRALRNAALSAREALTVTARGALERRLEVHLADLLERLAPRRLAFCWPFRAEPDLRHFVARWLAQDASRLAALPVVTDREAPLAFRRWTPGMRLEPDRHGIPHPPTGEDVVPELVLVPLNAFDAAGFRLGYGGGYFDRTLAVLDALAVGVGYELGRVDTVLPQPHDRAMDWLVTEAGTFRATL</sequence>
<evidence type="ECO:0000256" key="4">
    <source>
        <dbReference type="PIRSR" id="PIRSR006806-1"/>
    </source>
</evidence>
<dbReference type="GO" id="GO:0046872">
    <property type="term" value="F:metal ion binding"/>
    <property type="evidence" value="ECO:0007669"/>
    <property type="project" value="UniProtKB-KW"/>
</dbReference>
<comment type="catalytic activity">
    <reaction evidence="5">
        <text>(6S)-5-formyl-5,6,7,8-tetrahydrofolate + ATP = (6R)-5,10-methenyltetrahydrofolate + ADP + phosphate</text>
        <dbReference type="Rhea" id="RHEA:10488"/>
        <dbReference type="ChEBI" id="CHEBI:30616"/>
        <dbReference type="ChEBI" id="CHEBI:43474"/>
        <dbReference type="ChEBI" id="CHEBI:57455"/>
        <dbReference type="ChEBI" id="CHEBI:57457"/>
        <dbReference type="ChEBI" id="CHEBI:456216"/>
        <dbReference type="EC" id="6.3.3.2"/>
    </reaction>
</comment>
<dbReference type="PIRSF" id="PIRSF006806">
    <property type="entry name" value="FTHF_cligase"/>
    <property type="match status" value="1"/>
</dbReference>
<dbReference type="InterPro" id="IPR002698">
    <property type="entry name" value="FTHF_cligase"/>
</dbReference>
<name>A0A2I6S9J8_9RHOO</name>
<dbReference type="PANTHER" id="PTHR23407">
    <property type="entry name" value="ATPASE INHIBITOR/5-FORMYLTETRAHYDROFOLATE CYCLO-LIGASE"/>
    <property type="match status" value="1"/>
</dbReference>
<dbReference type="GO" id="GO:0030272">
    <property type="term" value="F:5-formyltetrahydrofolate cyclo-ligase activity"/>
    <property type="evidence" value="ECO:0007669"/>
    <property type="project" value="UniProtKB-EC"/>
</dbReference>
<keyword evidence="3 4" id="KW-0067">ATP-binding</keyword>
<feature type="binding site" evidence="4">
    <location>
        <position position="65"/>
    </location>
    <ligand>
        <name>substrate</name>
    </ligand>
</feature>
<keyword evidence="6" id="KW-0436">Ligase</keyword>
<proteinExistence type="inferred from homology"/>
<dbReference type="Proteomes" id="UP000242205">
    <property type="component" value="Chromosome"/>
</dbReference>
<evidence type="ECO:0000256" key="1">
    <source>
        <dbReference type="ARBA" id="ARBA00010638"/>
    </source>
</evidence>
<evidence type="ECO:0000313" key="6">
    <source>
        <dbReference type="EMBL" id="AUN95921.1"/>
    </source>
</evidence>
<dbReference type="GO" id="GO:0005524">
    <property type="term" value="F:ATP binding"/>
    <property type="evidence" value="ECO:0007669"/>
    <property type="project" value="UniProtKB-KW"/>
</dbReference>
<evidence type="ECO:0000313" key="7">
    <source>
        <dbReference type="Proteomes" id="UP000242205"/>
    </source>
</evidence>
<reference evidence="6 7" key="1">
    <citation type="submission" date="2018-01" db="EMBL/GenBank/DDBJ databases">
        <authorList>
            <person name="Fu G.-Y."/>
        </authorList>
    </citation>
    <scope>NUCLEOTIDE SEQUENCE [LARGE SCALE GENOMIC DNA]</scope>
    <source>
        <strain evidence="6 7">SY39</strain>
    </source>
</reference>
<keyword evidence="2 4" id="KW-0547">Nucleotide-binding</keyword>
<evidence type="ECO:0000256" key="2">
    <source>
        <dbReference type="ARBA" id="ARBA00022741"/>
    </source>
</evidence>
<evidence type="ECO:0000256" key="5">
    <source>
        <dbReference type="RuleBase" id="RU361279"/>
    </source>
</evidence>
<comment type="cofactor">
    <cofactor evidence="5">
        <name>Mg(2+)</name>
        <dbReference type="ChEBI" id="CHEBI:18420"/>
    </cofactor>
</comment>
<dbReference type="EC" id="6.3.3.2" evidence="5"/>
<dbReference type="InterPro" id="IPR037171">
    <property type="entry name" value="NagB/RpiA_transferase-like"/>
</dbReference>